<dbReference type="Proteomes" id="UP001143307">
    <property type="component" value="Unassembled WGS sequence"/>
</dbReference>
<protein>
    <submittedName>
        <fullName evidence="3">Toluene monooxygenase</fullName>
    </submittedName>
</protein>
<comment type="caution">
    <text evidence="3">The sequence shown here is derived from an EMBL/GenBank/DDBJ whole genome shotgun (WGS) entry which is preliminary data.</text>
</comment>
<gene>
    <name evidence="3" type="ORF">EYC87_18105</name>
</gene>
<keyword evidence="2 3" id="KW-0503">Monooxygenase</keyword>
<dbReference type="CDD" id="cd01058">
    <property type="entry name" value="AAMH_B"/>
    <property type="match status" value="1"/>
</dbReference>
<sequence>MAFDLEQKPLRTWSHLAKNRRKPSEYDIVSKNLHYSMNNADAPWEQAPNSPMNMWYKKYRNETPLKHEDWDVFSDPDKLVYRTYNLLQDGQENHVQSLFDQFNEREHDKMLEVDWVSALAQLYTPLRYVFHALQMSSTYVMQMAPASTISNCATFQAADLLRCVTHTAYRTFELSTTYPDMGFGAAERGCWEDAAHFQPMRELIEKQLASYDWSEAVVSLCYVVLPMLAEGVLKPLSEASRQGNDTLMPMLIDSQLHDSQRHQRWATELHKVLLADNESNEAVIQQIVDKWVPLADAAMDAYISAIPNSPVSANDAIAAAEKVRRDIMGAA</sequence>
<evidence type="ECO:0000313" key="4">
    <source>
        <dbReference type="Proteomes" id="UP001143307"/>
    </source>
</evidence>
<dbReference type="InterPro" id="IPR012078">
    <property type="entry name" value="MP_mOase_hydro"/>
</dbReference>
<dbReference type="Gene3D" id="1.10.620.20">
    <property type="entry name" value="Ribonucleotide Reductase, subunit A"/>
    <property type="match status" value="1"/>
</dbReference>
<reference evidence="3" key="1">
    <citation type="submission" date="2019-02" db="EMBL/GenBank/DDBJ databases">
        <authorList>
            <person name="Li S.-H."/>
        </authorList>
    </citation>
    <scope>NUCLEOTIDE SEQUENCE</scope>
    <source>
        <strain evidence="3">IMCC8485</strain>
    </source>
</reference>
<dbReference type="EMBL" id="SHNP01000008">
    <property type="protein sequence ID" value="MCX2975498.1"/>
    <property type="molecule type" value="Genomic_DNA"/>
</dbReference>
<dbReference type="RefSeq" id="WP_279254137.1">
    <property type="nucleotide sequence ID" value="NZ_SHNP01000008.1"/>
</dbReference>
<organism evidence="3 4">
    <name type="scientific">Candidatus Seongchinamella marina</name>
    <dbReference type="NCBI Taxonomy" id="2518990"/>
    <lineage>
        <taxon>Bacteria</taxon>
        <taxon>Pseudomonadati</taxon>
        <taxon>Pseudomonadota</taxon>
        <taxon>Gammaproteobacteria</taxon>
        <taxon>Cellvibrionales</taxon>
        <taxon>Halieaceae</taxon>
        <taxon>Seongchinamella</taxon>
    </lineage>
</organism>
<keyword evidence="1" id="KW-0560">Oxidoreductase</keyword>
<name>A0ABT3SZU1_9GAMM</name>
<dbReference type="InterPro" id="IPR009078">
    <property type="entry name" value="Ferritin-like_SF"/>
</dbReference>
<keyword evidence="4" id="KW-1185">Reference proteome</keyword>
<evidence type="ECO:0000256" key="2">
    <source>
        <dbReference type="ARBA" id="ARBA00023033"/>
    </source>
</evidence>
<dbReference type="InterPro" id="IPR003430">
    <property type="entry name" value="Phenol_Hydrox"/>
</dbReference>
<evidence type="ECO:0000313" key="3">
    <source>
        <dbReference type="EMBL" id="MCX2975498.1"/>
    </source>
</evidence>
<dbReference type="PIRSF" id="PIRSF000040">
    <property type="entry name" value="MMOH_comp"/>
    <property type="match status" value="1"/>
</dbReference>
<dbReference type="GO" id="GO:0004497">
    <property type="term" value="F:monooxygenase activity"/>
    <property type="evidence" value="ECO:0007669"/>
    <property type="project" value="UniProtKB-KW"/>
</dbReference>
<dbReference type="Pfam" id="PF02332">
    <property type="entry name" value="Phenol_Hydrox"/>
    <property type="match status" value="1"/>
</dbReference>
<dbReference type="InterPro" id="IPR012348">
    <property type="entry name" value="RNR-like"/>
</dbReference>
<evidence type="ECO:0000256" key="1">
    <source>
        <dbReference type="ARBA" id="ARBA00023002"/>
    </source>
</evidence>
<proteinExistence type="predicted"/>
<accession>A0ABT3SZU1</accession>
<dbReference type="SUPFAM" id="SSF47240">
    <property type="entry name" value="Ferritin-like"/>
    <property type="match status" value="1"/>
</dbReference>